<dbReference type="GO" id="GO:0033922">
    <property type="term" value="F:peptidoglycan beta-N-acetylmuramidase activity"/>
    <property type="evidence" value="ECO:0007669"/>
    <property type="project" value="InterPro"/>
</dbReference>
<dbReference type="Gene3D" id="3.40.50.12170">
    <property type="entry name" value="Uncharacterised protein PF07075, DUF1343"/>
    <property type="match status" value="1"/>
</dbReference>
<dbReference type="InterPro" id="IPR008302">
    <property type="entry name" value="NamZ"/>
</dbReference>
<dbReference type="InterPro" id="IPR006311">
    <property type="entry name" value="TAT_signal"/>
</dbReference>
<dbReference type="PANTHER" id="PTHR42915">
    <property type="entry name" value="HYPOTHETICAL 460 KDA PROTEIN IN FEUA-SIGW INTERGENIC REGION [PRECURSOR]"/>
    <property type="match status" value="1"/>
</dbReference>
<dbReference type="PIRSF" id="PIRSF016719">
    <property type="entry name" value="UCP016719"/>
    <property type="match status" value="1"/>
</dbReference>
<dbReference type="EMBL" id="CP000386">
    <property type="protein sequence ID" value="ABG03598.1"/>
    <property type="molecule type" value="Genomic_DNA"/>
</dbReference>
<keyword evidence="4" id="KW-1185">Reference proteome</keyword>
<dbReference type="eggNOG" id="COG3876">
    <property type="taxonomic scope" value="Bacteria"/>
</dbReference>
<dbReference type="PANTHER" id="PTHR42915:SF1">
    <property type="entry name" value="PEPTIDOGLYCAN BETA-N-ACETYLMURAMIDASE NAMZ"/>
    <property type="match status" value="1"/>
</dbReference>
<gene>
    <name evidence="3" type="ordered locus">Rxyl_0628</name>
</gene>
<dbReference type="Proteomes" id="UP000006637">
    <property type="component" value="Chromosome"/>
</dbReference>
<dbReference type="PhylomeDB" id="Q1AYD0"/>
<dbReference type="Gene3D" id="3.90.1150.140">
    <property type="match status" value="1"/>
</dbReference>
<evidence type="ECO:0000313" key="3">
    <source>
        <dbReference type="EMBL" id="ABG03598.1"/>
    </source>
</evidence>
<dbReference type="AlphaFoldDB" id="Q1AYD0"/>
<dbReference type="STRING" id="266117.Rxyl_0628"/>
<dbReference type="Pfam" id="PF20732">
    <property type="entry name" value="NamZ_C"/>
    <property type="match status" value="1"/>
</dbReference>
<dbReference type="HOGENOM" id="CLU_033227_1_0_11"/>
<dbReference type="PROSITE" id="PS51318">
    <property type="entry name" value="TAT"/>
    <property type="match status" value="1"/>
</dbReference>
<dbReference type="InterPro" id="IPR048503">
    <property type="entry name" value="NamZ_C"/>
</dbReference>
<dbReference type="Pfam" id="PF07075">
    <property type="entry name" value="NamZ_N"/>
    <property type="match status" value="1"/>
</dbReference>
<name>Q1AYD0_RUBXD</name>
<protein>
    <submittedName>
        <fullName evidence="3">Uncharacterized conserved protein UCP016719</fullName>
    </submittedName>
</protein>
<proteinExistence type="predicted"/>
<accession>Q1AYD0</accession>
<reference evidence="3 4" key="1">
    <citation type="submission" date="2006-06" db="EMBL/GenBank/DDBJ databases">
        <title>Complete sequence of Rubrobacter xylanophilus DSM 9941.</title>
        <authorList>
            <consortium name="US DOE Joint Genome Institute"/>
            <person name="Copeland A."/>
            <person name="Lucas S."/>
            <person name="Lapidus A."/>
            <person name="Barry K."/>
            <person name="Detter J.C."/>
            <person name="Glavina del Rio T."/>
            <person name="Hammon N."/>
            <person name="Israni S."/>
            <person name="Dalin E."/>
            <person name="Tice H."/>
            <person name="Pitluck S."/>
            <person name="Munk A.C."/>
            <person name="Brettin T."/>
            <person name="Bruce D."/>
            <person name="Han C."/>
            <person name="Tapia R."/>
            <person name="Gilna P."/>
            <person name="Schmutz J."/>
            <person name="Larimer F."/>
            <person name="Land M."/>
            <person name="Hauser L."/>
            <person name="Kyrpides N."/>
            <person name="Lykidis A."/>
            <person name="da Costa M.S."/>
            <person name="Rainey F.A."/>
            <person name="Empadinhas N."/>
            <person name="Jolivet E."/>
            <person name="Battista J.R."/>
            <person name="Richardson P."/>
        </authorList>
    </citation>
    <scope>NUCLEOTIDE SEQUENCE [LARGE SCALE GENOMIC DNA]</scope>
    <source>
        <strain evidence="4">DSM 9941 / NBRC 16129 / PRD-1</strain>
    </source>
</reference>
<dbReference type="InterPro" id="IPR048502">
    <property type="entry name" value="NamZ_N"/>
</dbReference>
<sequence length="442" mass="49137">MEREMNRKDFLRLGAGTAAGIAGASLLGARAAGARPGKGRRVRPGIEVLLEERPGMLRGKKVGIITNPTGVLPDLTHVVDALAAKTNLVAIFAPEHGFRGSEQAGEGEGDYLDPRTKTPVYDIYGKDREEIAATFERAGVETVLFDIQDVGARFYTYIWTMSDSMEASAIGGKEIIVLDRPNPITGLETQGPVLRPEYSTFVGRYPIAQRHGMTVAELARMFNAAFVPERTDGKRANLAFVEMEGWSREMYYEDTGLPWVMPSPNMPTVDTAVVYPGTCMFEGTNLSEGRGTTRPFELLGAPHIDWKLSDAVRALDLPGTMFREAYFAPTFGKHQGKTVGGVQVYVTDRYEHDPIRTALAIMLEAKRLYPDDFAWRYDAWDPARPYWIDKLTGSDYVRTSVDAGKSPDEIVAGWQDELDAFRRMRQKYLLYRARPVPPGPRG</sequence>
<feature type="domain" description="Peptidoglycan beta-N-acetylmuramidase NamZ N-terminal" evidence="1">
    <location>
        <begin position="62"/>
        <end position="269"/>
    </location>
</feature>
<organism evidence="3 4">
    <name type="scientific">Rubrobacter xylanophilus (strain DSM 9941 / JCM 11954 / NBRC 16129 / PRD-1)</name>
    <dbReference type="NCBI Taxonomy" id="266117"/>
    <lineage>
        <taxon>Bacteria</taxon>
        <taxon>Bacillati</taxon>
        <taxon>Actinomycetota</taxon>
        <taxon>Rubrobacteria</taxon>
        <taxon>Rubrobacterales</taxon>
        <taxon>Rubrobacteraceae</taxon>
        <taxon>Rubrobacter</taxon>
    </lineage>
</organism>
<feature type="domain" description="Peptidoglycan beta-N-acetylmuramidase NamZ C-terminal" evidence="2">
    <location>
        <begin position="273"/>
        <end position="431"/>
    </location>
</feature>
<dbReference type="RefSeq" id="WP_011563616.1">
    <property type="nucleotide sequence ID" value="NC_008148.1"/>
</dbReference>
<evidence type="ECO:0000313" key="4">
    <source>
        <dbReference type="Proteomes" id="UP000006637"/>
    </source>
</evidence>
<evidence type="ECO:0000259" key="1">
    <source>
        <dbReference type="Pfam" id="PF07075"/>
    </source>
</evidence>
<dbReference type="KEGG" id="rxy:Rxyl_0628"/>
<evidence type="ECO:0000259" key="2">
    <source>
        <dbReference type="Pfam" id="PF20732"/>
    </source>
</evidence>